<evidence type="ECO:0000313" key="2">
    <source>
        <dbReference type="EMBL" id="MBB5016824.1"/>
    </source>
</evidence>
<dbReference type="RefSeq" id="WP_184033647.1">
    <property type="nucleotide sequence ID" value="NZ_JACHHY010000001.1"/>
</dbReference>
<feature type="transmembrane region" description="Helical" evidence="1">
    <location>
        <begin position="220"/>
        <end position="238"/>
    </location>
</feature>
<keyword evidence="1" id="KW-0472">Membrane</keyword>
<dbReference type="Proteomes" id="UP000575898">
    <property type="component" value="Unassembled WGS sequence"/>
</dbReference>
<keyword evidence="1" id="KW-1133">Transmembrane helix</keyword>
<feature type="transmembrane region" description="Helical" evidence="1">
    <location>
        <begin position="250"/>
        <end position="268"/>
    </location>
</feature>
<name>A0A840MBX0_9PROT</name>
<feature type="transmembrane region" description="Helical" evidence="1">
    <location>
        <begin position="288"/>
        <end position="306"/>
    </location>
</feature>
<organism evidence="2 3">
    <name type="scientific">Chitinivorax tropicus</name>
    <dbReference type="NCBI Taxonomy" id="714531"/>
    <lineage>
        <taxon>Bacteria</taxon>
        <taxon>Pseudomonadati</taxon>
        <taxon>Pseudomonadota</taxon>
        <taxon>Betaproteobacteria</taxon>
        <taxon>Chitinivorax</taxon>
    </lineage>
</organism>
<dbReference type="EMBL" id="JACHHY010000001">
    <property type="protein sequence ID" value="MBB5016824.1"/>
    <property type="molecule type" value="Genomic_DNA"/>
</dbReference>
<dbReference type="PANTHER" id="PTHR34980">
    <property type="entry name" value="INNER MEMBRANE PROTEIN-RELATED-RELATED"/>
    <property type="match status" value="1"/>
</dbReference>
<evidence type="ECO:0000313" key="3">
    <source>
        <dbReference type="Proteomes" id="UP000575898"/>
    </source>
</evidence>
<feature type="transmembrane region" description="Helical" evidence="1">
    <location>
        <begin position="189"/>
        <end position="208"/>
    </location>
</feature>
<dbReference type="GO" id="GO:0005886">
    <property type="term" value="C:plasma membrane"/>
    <property type="evidence" value="ECO:0007669"/>
    <property type="project" value="TreeGrafter"/>
</dbReference>
<comment type="caution">
    <text evidence="2">The sequence shown here is derived from an EMBL/GenBank/DDBJ whole genome shotgun (WGS) entry which is preliminary data.</text>
</comment>
<dbReference type="Pfam" id="PF05656">
    <property type="entry name" value="DUF805"/>
    <property type="match status" value="1"/>
</dbReference>
<keyword evidence="1" id="KW-0812">Transmembrane</keyword>
<keyword evidence="3" id="KW-1185">Reference proteome</keyword>
<evidence type="ECO:0000256" key="1">
    <source>
        <dbReference type="SAM" id="Phobius"/>
    </source>
</evidence>
<dbReference type="PANTHER" id="PTHR34980:SF3">
    <property type="entry name" value="BLR8105 PROTEIN"/>
    <property type="match status" value="1"/>
</dbReference>
<protein>
    <submittedName>
        <fullName evidence="2">Uncharacterized membrane protein YhaH (DUF805 family)</fullName>
    </submittedName>
</protein>
<accession>A0A840MBX0</accession>
<reference evidence="2 3" key="1">
    <citation type="submission" date="2020-08" db="EMBL/GenBank/DDBJ databases">
        <title>Genomic Encyclopedia of Type Strains, Phase IV (KMG-IV): sequencing the most valuable type-strain genomes for metagenomic binning, comparative biology and taxonomic classification.</title>
        <authorList>
            <person name="Goeker M."/>
        </authorList>
    </citation>
    <scope>NUCLEOTIDE SEQUENCE [LARGE SCALE GENOMIC DNA]</scope>
    <source>
        <strain evidence="2 3">DSM 27165</strain>
    </source>
</reference>
<gene>
    <name evidence="2" type="ORF">HNQ59_000086</name>
</gene>
<sequence length="311" mass="33445">MADRVDLALAGFALPGYEVEQVAVNLARLLKISQAHASALLQGQVTVIKQGLDEQQVPSYRAALERAGAMVQILPQMASASARDVQPAVTTKPVQVSTGEGSVTDRGPLMTCPACQLEQPRRAACRGCGADVEKAKAVLAQKARMARLGETTAWRPPSASLVEDAQDESSPAPRFFSLSFEGRLDRVHYLTYLLGATCLLMAGMLPVLGTGSSPGSLGVSWVLVGAIILFIMNIRYAVLRLHDIGRHGNWALLLWVPIVQLMLLVVLMLMPGEEGGNAYGYQNEPAPVWMKVIACVFGLMLLLTYFEAGTK</sequence>
<dbReference type="AlphaFoldDB" id="A0A840MBX0"/>
<dbReference type="InterPro" id="IPR008523">
    <property type="entry name" value="DUF805"/>
</dbReference>
<proteinExistence type="predicted"/>